<name>A0AAW2FUB4_9HYME</name>
<keyword evidence="4" id="KW-0472">Membrane</keyword>
<sequence length="231" mass="26648">MKSCLKLTSCTVTVRFSITLILVQLTSLVLCRIILGAHFHGQYSYKQYYEHVNNGQLKDPTTCLREMVEELSSNNNKACLNQTFCEDLSCYPQEHVNNILTQNSSLLHYSREDTLELAARFDNEEQPLCPSREQLSFPRIAKNQNDEWQFIVQSSEMNFHQGIRMEICNEKDAKCRIIDGFAEGYTTMCKQKYVYRELVALSDDGQPDSDYFAIPASCCCHVQFEVEEMAM</sequence>
<dbReference type="Pfam" id="PF16077">
    <property type="entry name" value="Spaetzle"/>
    <property type="match status" value="1"/>
</dbReference>
<reference evidence="6 7" key="1">
    <citation type="submission" date="2023-03" db="EMBL/GenBank/DDBJ databases">
        <title>High recombination rates correlate with genetic variation in Cardiocondyla obscurior ants.</title>
        <authorList>
            <person name="Errbii M."/>
        </authorList>
    </citation>
    <scope>NUCLEOTIDE SEQUENCE [LARGE SCALE GENOMIC DNA]</scope>
    <source>
        <strain evidence="6">Alpha-2009</strain>
        <tissue evidence="6">Whole body</tissue>
    </source>
</reference>
<keyword evidence="1" id="KW-0732">Signal</keyword>
<evidence type="ECO:0000256" key="3">
    <source>
        <dbReference type="ARBA" id="ARBA00023180"/>
    </source>
</evidence>
<dbReference type="SUPFAM" id="SSF57501">
    <property type="entry name" value="Cystine-knot cytokines"/>
    <property type="match status" value="1"/>
</dbReference>
<keyword evidence="3" id="KW-0325">Glycoprotein</keyword>
<dbReference type="Gene3D" id="2.10.90.10">
    <property type="entry name" value="Cystine-knot cytokines"/>
    <property type="match status" value="1"/>
</dbReference>
<evidence type="ECO:0000259" key="5">
    <source>
        <dbReference type="Pfam" id="PF16077"/>
    </source>
</evidence>
<dbReference type="EMBL" id="JADYXP020000007">
    <property type="protein sequence ID" value="KAL0119574.1"/>
    <property type="molecule type" value="Genomic_DNA"/>
</dbReference>
<dbReference type="PANTHER" id="PTHR23199">
    <property type="entry name" value="NEUROTROPHIN 1-RELATED"/>
    <property type="match status" value="1"/>
</dbReference>
<dbReference type="AlphaFoldDB" id="A0AAW2FUB4"/>
<evidence type="ECO:0000256" key="1">
    <source>
        <dbReference type="ARBA" id="ARBA00022729"/>
    </source>
</evidence>
<feature type="domain" description="Spaetzle" evidence="5">
    <location>
        <begin position="127"/>
        <end position="222"/>
    </location>
</feature>
<dbReference type="InterPro" id="IPR029034">
    <property type="entry name" value="Cystine-knot_cytokine"/>
</dbReference>
<proteinExistence type="predicted"/>
<evidence type="ECO:0000256" key="2">
    <source>
        <dbReference type="ARBA" id="ARBA00023157"/>
    </source>
</evidence>
<organism evidence="6 7">
    <name type="scientific">Cardiocondyla obscurior</name>
    <dbReference type="NCBI Taxonomy" id="286306"/>
    <lineage>
        <taxon>Eukaryota</taxon>
        <taxon>Metazoa</taxon>
        <taxon>Ecdysozoa</taxon>
        <taxon>Arthropoda</taxon>
        <taxon>Hexapoda</taxon>
        <taxon>Insecta</taxon>
        <taxon>Pterygota</taxon>
        <taxon>Neoptera</taxon>
        <taxon>Endopterygota</taxon>
        <taxon>Hymenoptera</taxon>
        <taxon>Apocrita</taxon>
        <taxon>Aculeata</taxon>
        <taxon>Formicoidea</taxon>
        <taxon>Formicidae</taxon>
        <taxon>Myrmicinae</taxon>
        <taxon>Cardiocondyla</taxon>
    </lineage>
</organism>
<evidence type="ECO:0000313" key="6">
    <source>
        <dbReference type="EMBL" id="KAL0119574.1"/>
    </source>
</evidence>
<keyword evidence="7" id="KW-1185">Reference proteome</keyword>
<keyword evidence="2" id="KW-1015">Disulfide bond</keyword>
<keyword evidence="4" id="KW-1133">Transmembrane helix</keyword>
<dbReference type="GO" id="GO:0021556">
    <property type="term" value="P:central nervous system formation"/>
    <property type="evidence" value="ECO:0007669"/>
    <property type="project" value="TreeGrafter"/>
</dbReference>
<protein>
    <recommendedName>
        <fullName evidence="5">Spaetzle domain-containing protein</fullName>
    </recommendedName>
</protein>
<dbReference type="PANTHER" id="PTHR23199:SF12">
    <property type="entry name" value="NEUROTROPHIN 1-RELATED"/>
    <property type="match status" value="1"/>
</dbReference>
<gene>
    <name evidence="6" type="ORF">PUN28_007788</name>
</gene>
<dbReference type="Proteomes" id="UP001430953">
    <property type="component" value="Unassembled WGS sequence"/>
</dbReference>
<accession>A0AAW2FUB4</accession>
<dbReference type="GO" id="GO:0045087">
    <property type="term" value="P:innate immune response"/>
    <property type="evidence" value="ECO:0007669"/>
    <property type="project" value="TreeGrafter"/>
</dbReference>
<dbReference type="GO" id="GO:0005615">
    <property type="term" value="C:extracellular space"/>
    <property type="evidence" value="ECO:0007669"/>
    <property type="project" value="UniProtKB-ARBA"/>
</dbReference>
<evidence type="ECO:0000256" key="4">
    <source>
        <dbReference type="SAM" id="Phobius"/>
    </source>
</evidence>
<evidence type="ECO:0000313" key="7">
    <source>
        <dbReference type="Proteomes" id="UP001430953"/>
    </source>
</evidence>
<dbReference type="InterPro" id="IPR032104">
    <property type="entry name" value="Spaetzle"/>
</dbReference>
<keyword evidence="4" id="KW-0812">Transmembrane</keyword>
<dbReference type="InterPro" id="IPR052444">
    <property type="entry name" value="Spz/Toll_ligand-like"/>
</dbReference>
<comment type="caution">
    <text evidence="6">The sequence shown here is derived from an EMBL/GenBank/DDBJ whole genome shotgun (WGS) entry which is preliminary data.</text>
</comment>
<feature type="transmembrane region" description="Helical" evidence="4">
    <location>
        <begin position="12"/>
        <end position="35"/>
    </location>
</feature>
<dbReference type="GO" id="GO:0005121">
    <property type="term" value="F:Toll binding"/>
    <property type="evidence" value="ECO:0007669"/>
    <property type="project" value="TreeGrafter"/>
</dbReference>
<dbReference type="GO" id="GO:0008083">
    <property type="term" value="F:growth factor activity"/>
    <property type="evidence" value="ECO:0007669"/>
    <property type="project" value="TreeGrafter"/>
</dbReference>